<keyword evidence="2" id="KW-1185">Reference proteome</keyword>
<evidence type="ECO:0000313" key="2">
    <source>
        <dbReference type="Proteomes" id="UP000633814"/>
    </source>
</evidence>
<dbReference type="EMBL" id="JAEINI020000002">
    <property type="protein sequence ID" value="MCB5226153.1"/>
    <property type="molecule type" value="Genomic_DNA"/>
</dbReference>
<dbReference type="RefSeq" id="WP_226750241.1">
    <property type="nucleotide sequence ID" value="NZ_JAEINI020000002.1"/>
</dbReference>
<organism evidence="1 2">
    <name type="scientific">Alishewanella maricola</name>
    <dbReference type="NCBI Taxonomy" id="2795740"/>
    <lineage>
        <taxon>Bacteria</taxon>
        <taxon>Pseudomonadati</taxon>
        <taxon>Pseudomonadota</taxon>
        <taxon>Gammaproteobacteria</taxon>
        <taxon>Alteromonadales</taxon>
        <taxon>Alteromonadaceae</taxon>
        <taxon>Alishewanella</taxon>
    </lineage>
</organism>
<dbReference type="Proteomes" id="UP000633814">
    <property type="component" value="Unassembled WGS sequence"/>
</dbReference>
<accession>A0ABS8C1V9</accession>
<name>A0ABS8C1V9_9ALTE</name>
<protein>
    <submittedName>
        <fullName evidence="1">Uncharacterized protein</fullName>
    </submittedName>
</protein>
<evidence type="ECO:0000313" key="1">
    <source>
        <dbReference type="EMBL" id="MCB5226153.1"/>
    </source>
</evidence>
<sequence>MKLSRCPVCHSNIHLDQLVADEAGRQLLGQFARMNYKLGGNMVAYLAMFRPAKQDLSNTKALTLVQETLALTSNLPALADALEQAVASLQQSRINGTGKQLTNHNYLKKVLTARLGKIVEQQQRDGHSTVEIKNQVITNDEHERQKWQQQMERYGLKVNKVPNHD</sequence>
<reference evidence="1 2" key="1">
    <citation type="submission" date="2021-10" db="EMBL/GenBank/DDBJ databases">
        <title>Alishewanella koreense sp. nov. isolated from seawater of southwestern coast in South Korea and the proposal for the reclassification of Rheinheimera perlucida and Rheinheimera tuosuensis as Arsukibacterium perlucida and Arsukibacterium tuosuensis.</title>
        <authorList>
            <person name="Kim K.H."/>
            <person name="Ruan W."/>
            <person name="Kim K.R."/>
            <person name="Baek J.H."/>
            <person name="Jeon C.O."/>
        </authorList>
    </citation>
    <scope>NUCLEOTIDE SEQUENCE [LARGE SCALE GENOMIC DNA]</scope>
    <source>
        <strain evidence="1 2">16-MA</strain>
    </source>
</reference>
<gene>
    <name evidence="1" type="ORF">JAO78_004925</name>
</gene>
<proteinExistence type="predicted"/>
<comment type="caution">
    <text evidence="1">The sequence shown here is derived from an EMBL/GenBank/DDBJ whole genome shotgun (WGS) entry which is preliminary data.</text>
</comment>